<feature type="compositionally biased region" description="Acidic residues" evidence="6">
    <location>
        <begin position="1857"/>
        <end position="1879"/>
    </location>
</feature>
<reference evidence="7 8" key="1">
    <citation type="submission" date="2013-03" db="EMBL/GenBank/DDBJ databases">
        <title>The Genome Sequence of Phialophora europaea CBS 101466.</title>
        <authorList>
            <consortium name="The Broad Institute Genomics Platform"/>
            <person name="Cuomo C."/>
            <person name="de Hoog S."/>
            <person name="Gorbushina A."/>
            <person name="Walker B."/>
            <person name="Young S.K."/>
            <person name="Zeng Q."/>
            <person name="Gargeya S."/>
            <person name="Fitzgerald M."/>
            <person name="Haas B."/>
            <person name="Abouelleil A."/>
            <person name="Allen A.W."/>
            <person name="Alvarado L."/>
            <person name="Arachchi H.M."/>
            <person name="Berlin A.M."/>
            <person name="Chapman S.B."/>
            <person name="Gainer-Dewar J."/>
            <person name="Goldberg J."/>
            <person name="Griggs A."/>
            <person name="Gujja S."/>
            <person name="Hansen M."/>
            <person name="Howarth C."/>
            <person name="Imamovic A."/>
            <person name="Ireland A."/>
            <person name="Larimer J."/>
            <person name="McCowan C."/>
            <person name="Murphy C."/>
            <person name="Pearson M."/>
            <person name="Poon T.W."/>
            <person name="Priest M."/>
            <person name="Roberts A."/>
            <person name="Saif S."/>
            <person name="Shea T."/>
            <person name="Sisk P."/>
            <person name="Sykes S."/>
            <person name="Wortman J."/>
            <person name="Nusbaum C."/>
            <person name="Birren B."/>
        </authorList>
    </citation>
    <scope>NUCLEOTIDE SEQUENCE [LARGE SCALE GENOMIC DNA]</scope>
    <source>
        <strain evidence="7 8">CBS 101466</strain>
    </source>
</reference>
<gene>
    <name evidence="7" type="ORF">HMPREF1541_10758</name>
</gene>
<dbReference type="PANTHER" id="PTHR15502">
    <property type="entry name" value="CALCINEURIN-BINDING PROTEIN CABIN 1-RELATED"/>
    <property type="match status" value="1"/>
</dbReference>
<dbReference type="HOGENOM" id="CLU_001419_0_0_1"/>
<proteinExistence type="inferred from homology"/>
<dbReference type="GO" id="GO:0031491">
    <property type="term" value="F:nucleosome binding"/>
    <property type="evidence" value="ECO:0007669"/>
    <property type="project" value="TreeGrafter"/>
</dbReference>
<dbReference type="VEuPathDB" id="FungiDB:HMPREF1541_10758"/>
<dbReference type="GO" id="GO:0000417">
    <property type="term" value="C:HIR complex"/>
    <property type="evidence" value="ECO:0007669"/>
    <property type="project" value="TreeGrafter"/>
</dbReference>
<evidence type="ECO:0000313" key="8">
    <source>
        <dbReference type="Proteomes" id="UP000030752"/>
    </source>
</evidence>
<dbReference type="PANTHER" id="PTHR15502:SF7">
    <property type="entry name" value="CALCINEURIN-BINDING PROTEIN CABIN-1"/>
    <property type="match status" value="1"/>
</dbReference>
<dbReference type="GO" id="GO:0006325">
    <property type="term" value="P:chromatin organization"/>
    <property type="evidence" value="ECO:0007669"/>
    <property type="project" value="InterPro"/>
</dbReference>
<evidence type="ECO:0000256" key="1">
    <source>
        <dbReference type="ARBA" id="ARBA00002687"/>
    </source>
</evidence>
<sequence>MHGFKPLNVDSESEDEVDDTKEIQIEEANKAYNHALKLHSQGPSYLAEAKAAYEVLFQSEIFKYPEALSEFALDQVDDAPVAAVLPTDDEPVAVLPSNAADSSASLPQIVHLSFKNRGQLALDEARYNVQDGLSRSELRQYYSAACKTGLTNFAEALERDDADIDLWKKAARVAEILSTPRIARFCLESVLAGDDDGLEQTIDLSGLDEAFAAGELRDVIALLQDDLAQLRTAGIHPKPKLLSLVRKTNDPCPYLPKRISEVEYIKQSSISAPASHIALRSDTMTSLGNEIHQLITKHLDGDVVVSAQTMLSMEHREAAYSPAGMDKEEFVDAAEEIAGTPAEQSNIADAAVTDGSEQAEPINQVAMEEALVNENPEPSAEVADEELHLIPTRKRSSTVAGNEEPEGRVKSKRLRARESMLEMTLQDEDAVPEMPAHQSWNWTVLKSADADMLKTVDTMLSKLELPQFGSAENILAGHLTPDCHTTIGIEITSSRQTLASDLSTMLKIWSDEHSQALLHGHGNQDFVEKSAGLTLFMQHLKVSQDVQAGSPPAEGFDDVANFASQLENSTATLYEAVLLWLSTLLTSRHQDGNLILSSYLRDTWSGEMKQIVVQLLIRSEEQLYTLISQMYRALSENGMHDSGTSRWRMQRTAELTELVLTIFELHIDIHSRITNPISQVQHNTRIEQTDRLERWAAMTDDFVQLYTHLDKDLAPTSDLLIRFLWATTVYAGKADDIDRNHVMTCLQDLKSILQKLDTKPISLPNNAAMPLLSASAAEQELFRLSTLDFFMSVFDADNSDSVAVIEKLEPLLEADSSPTERNLISPESEAGKLIQFLNSGDASLRLFLWRRLQNAYTTISYTPKVVSCLFRAVETIVNELQRVTEEMSDEHERQITELKWLKDVDDLLARILSKVIGEPTALEVMDEAHLRSSLTAVTFLLRLVHVHALHEDNLRFGYTAVPQFKGAASTKLYEKSKDRLREMQVHLWTLQYILLKEATAQIPELFPDRANDLADYLCTTHHALGQRHYCRYANKQFVRLVKLELNSLETTNNYLGDMAQVMFDLYQLRFKISEGDFDHGCPHENLDKKTANSLVPMVMTYAKQLSIKDLLKSELRNTIDKVQTASGSVKSGPVVLQNRKLMTTYLKSQLIPEKFYKAYKGQGGLVTKSLAEDDSTKANYGWYFLLGHITLAKYRAVKRVSPTPTDDLDQAASLLRQDLEYNLEKWESWWRLAQIYDIKIEDDLIWNSTKLNDSRGDIAQLERNSINAYLMAITMAMRMADDNVETGQKLEDMFREFAIRLYASSRPPLNMEAFKTDKHMRHLSNSVNQSMSKVPLRAPWTSYQLWRFAARLLQKKFVNKPKPWASHYYRHKCLWKIYQSPENASARHPVTPEQVVGALVESIEALPHVNKSSEVILEPHMRMVSLMHKMVLRSAMTPHQGYQALQASRFAQGVHLAEDEDGPDWERYLLNILKKLSSADKANWQHRIINRAAHIIYDSEQSMPGALGAKHEFTQQVFTKTMTYQVWKPEFERAGRHYVYTGAYVTFFAHLLDQLNDRANMDQLVRRVRRKYTDFIDHTKIWENLCVTYVRLLRRIGKIPEGKERALFDNISFEEFSRLSEKVEQWALEPDNTSTVLDVMRDTIELKKLNNSLLKGGVIDDMIGDAYACLYETFVSQLTEEERAPPPPPAPVPGSFINMTTNAVGPDGKPTDGTPTLPGNVPGEPGQSIPAASQPYSGAPGLPQDPAQPTRAVPPNKPGRAKTITRREVQRKAEAAIAKPPPIKTPTLSKRPVIEIAMSDGVRRSASPASPSGDVRLDRLRDENGDGMDSAVTSRRNSVQGSLDNDGENDADREAGNEADDESELSDINEDDEEPEDTIEVGSKRKQNLFPGLSNRISHDSASSDADDDDDGDEDEEDGEGQGEGDGEEDEGEEGGRDGQAHEDAMAVDDDGEMEIQDSQQADDGGERAIE</sequence>
<evidence type="ECO:0000256" key="2">
    <source>
        <dbReference type="ARBA" id="ARBA00004123"/>
    </source>
</evidence>
<comment type="similarity">
    <text evidence="3">Belongs to the HIR3 family.</text>
</comment>
<comment type="subcellular location">
    <subcellularLocation>
        <location evidence="2">Nucleus</location>
    </subcellularLocation>
</comment>
<dbReference type="InParanoid" id="W2S681"/>
<protein>
    <recommendedName>
        <fullName evidence="4">Histone transcription regulator 3 homolog</fullName>
    </recommendedName>
</protein>
<dbReference type="RefSeq" id="XP_008713649.1">
    <property type="nucleotide sequence ID" value="XM_008715427.1"/>
</dbReference>
<organism evidence="7 8">
    <name type="scientific">Cyphellophora europaea (strain CBS 101466)</name>
    <name type="common">Phialophora europaea</name>
    <dbReference type="NCBI Taxonomy" id="1220924"/>
    <lineage>
        <taxon>Eukaryota</taxon>
        <taxon>Fungi</taxon>
        <taxon>Dikarya</taxon>
        <taxon>Ascomycota</taxon>
        <taxon>Pezizomycotina</taxon>
        <taxon>Eurotiomycetes</taxon>
        <taxon>Chaetothyriomycetidae</taxon>
        <taxon>Chaetothyriales</taxon>
        <taxon>Cyphellophoraceae</taxon>
        <taxon>Cyphellophora</taxon>
    </lineage>
</organism>
<name>W2S681_CYPE1</name>
<feature type="compositionally biased region" description="Basic and acidic residues" evidence="6">
    <location>
        <begin position="1765"/>
        <end position="1774"/>
    </location>
</feature>
<accession>W2S681</accession>
<evidence type="ECO:0000256" key="3">
    <source>
        <dbReference type="ARBA" id="ARBA00007335"/>
    </source>
</evidence>
<dbReference type="InterPro" id="IPR033053">
    <property type="entry name" value="Hir3/CABIN1"/>
</dbReference>
<feature type="compositionally biased region" description="Acidic residues" evidence="6">
    <location>
        <begin position="1905"/>
        <end position="1933"/>
    </location>
</feature>
<feature type="region of interest" description="Disordered" evidence="6">
    <location>
        <begin position="1680"/>
        <end position="1971"/>
    </location>
</feature>
<keyword evidence="5" id="KW-0539">Nucleus</keyword>
<evidence type="ECO:0000256" key="6">
    <source>
        <dbReference type="SAM" id="MobiDB-lite"/>
    </source>
</evidence>
<evidence type="ECO:0000313" key="7">
    <source>
        <dbReference type="EMBL" id="ETN44207.1"/>
    </source>
</evidence>
<dbReference type="GO" id="GO:0005634">
    <property type="term" value="C:nucleus"/>
    <property type="evidence" value="ECO:0007669"/>
    <property type="project" value="UniProtKB-SubCell"/>
</dbReference>
<dbReference type="FunCoup" id="W2S681">
    <property type="interactions" value="125"/>
</dbReference>
<feature type="compositionally biased region" description="Basic and acidic residues" evidence="6">
    <location>
        <begin position="1815"/>
        <end position="1824"/>
    </location>
</feature>
<dbReference type="STRING" id="1220924.W2S681"/>
<dbReference type="EMBL" id="KI635846">
    <property type="protein sequence ID" value="ETN44207.1"/>
    <property type="molecule type" value="Genomic_DNA"/>
</dbReference>
<keyword evidence="8" id="KW-1185">Reference proteome</keyword>
<dbReference type="Proteomes" id="UP000030752">
    <property type="component" value="Unassembled WGS sequence"/>
</dbReference>
<evidence type="ECO:0000256" key="4">
    <source>
        <dbReference type="ARBA" id="ARBA00014848"/>
    </source>
</evidence>
<feature type="compositionally biased region" description="Acidic residues" evidence="6">
    <location>
        <begin position="1946"/>
        <end position="1956"/>
    </location>
</feature>
<dbReference type="OrthoDB" id="77564at2759"/>
<dbReference type="GeneID" id="19978097"/>
<feature type="compositionally biased region" description="Basic and acidic residues" evidence="6">
    <location>
        <begin position="1934"/>
        <end position="1945"/>
    </location>
</feature>
<feature type="compositionally biased region" description="Polar residues" evidence="6">
    <location>
        <begin position="1831"/>
        <end position="1843"/>
    </location>
</feature>
<comment type="function">
    <text evidence="1">Has a role in a nucleosome assembly pathway that is required for the integrity of heterochromatin and proper chromosome segregation.</text>
</comment>
<evidence type="ECO:0000256" key="5">
    <source>
        <dbReference type="ARBA" id="ARBA00023242"/>
    </source>
</evidence>
<dbReference type="eggNOG" id="ENOG502QQX4">
    <property type="taxonomic scope" value="Eukaryota"/>
</dbReference>